<keyword evidence="1" id="KW-0472">Membrane</keyword>
<accession>A0ABZ1B0L0</accession>
<keyword evidence="1" id="KW-0812">Transmembrane</keyword>
<gene>
    <name evidence="2" type="ORF">U6N30_00300</name>
</gene>
<protein>
    <submittedName>
        <fullName evidence="2">Uncharacterized protein</fullName>
    </submittedName>
</protein>
<sequence>MSYTRARQVWVTHSTDTTRTLWTEGFLPNVPDAVIDKDDISALVTFGDSIGLLWSDQESDVVRFAVRHVGASDIDPWQVEDALAGTSVADDHIYLARSAGDPLGRIFAAVKTAAEEGADEDAALVGVLVRTPGANGAPARWTFTSAGTVAQGWTRPILMIDDTNKQLYIFVTSSSRPAGGNILYRRTDLPSDPAHGLTFTAARSFLADVRPLHNVTGAKAPVTGETGLVVLATSHPTKSYAHAEMALVPGGTFDEGGADITLPTFGGTNSAVDATGVVVGGRVTATFLIAGSLLLFLLLVPLVRHLRR</sequence>
<proteinExistence type="predicted"/>
<reference evidence="2 3" key="1">
    <citation type="submission" date="2023-12" db="EMBL/GenBank/DDBJ databases">
        <title>Blastococcus brunescens sp. nov., an actonobacterium isolated from sandstone collected in sahara desert.</title>
        <authorList>
            <person name="Gtari M."/>
            <person name="Ghodhbane F."/>
        </authorList>
    </citation>
    <scope>NUCLEOTIDE SEQUENCE [LARGE SCALE GENOMIC DNA]</scope>
    <source>
        <strain evidence="2 3">BMG 8361</strain>
    </source>
</reference>
<dbReference type="Proteomes" id="UP001324287">
    <property type="component" value="Chromosome"/>
</dbReference>
<evidence type="ECO:0000256" key="1">
    <source>
        <dbReference type="SAM" id="Phobius"/>
    </source>
</evidence>
<keyword evidence="1" id="KW-1133">Transmembrane helix</keyword>
<keyword evidence="3" id="KW-1185">Reference proteome</keyword>
<name>A0ABZ1B0L0_9ACTN</name>
<evidence type="ECO:0000313" key="2">
    <source>
        <dbReference type="EMBL" id="WRL64348.1"/>
    </source>
</evidence>
<feature type="transmembrane region" description="Helical" evidence="1">
    <location>
        <begin position="283"/>
        <end position="303"/>
    </location>
</feature>
<dbReference type="EMBL" id="CP141261">
    <property type="protein sequence ID" value="WRL64348.1"/>
    <property type="molecule type" value="Genomic_DNA"/>
</dbReference>
<organism evidence="2 3">
    <name type="scientific">Blastococcus brunescens</name>
    <dbReference type="NCBI Taxonomy" id="1564165"/>
    <lineage>
        <taxon>Bacteria</taxon>
        <taxon>Bacillati</taxon>
        <taxon>Actinomycetota</taxon>
        <taxon>Actinomycetes</taxon>
        <taxon>Geodermatophilales</taxon>
        <taxon>Geodermatophilaceae</taxon>
        <taxon>Blastococcus</taxon>
    </lineage>
</organism>
<evidence type="ECO:0000313" key="3">
    <source>
        <dbReference type="Proteomes" id="UP001324287"/>
    </source>
</evidence>
<dbReference type="RefSeq" id="WP_324275675.1">
    <property type="nucleotide sequence ID" value="NZ_CP141261.1"/>
</dbReference>